<evidence type="ECO:0000256" key="1">
    <source>
        <dbReference type="SAM" id="Phobius"/>
    </source>
</evidence>
<dbReference type="OrthoDB" id="2931640at2"/>
<reference evidence="2 3" key="1">
    <citation type="submission" date="2019-08" db="EMBL/GenBank/DDBJ databases">
        <title>Bacillus genomes from the desert of Cuatro Cienegas, Coahuila.</title>
        <authorList>
            <person name="Olmedo-Alvarez G."/>
        </authorList>
    </citation>
    <scope>NUCLEOTIDE SEQUENCE [LARGE SCALE GENOMIC DNA]</scope>
    <source>
        <strain evidence="2 3">CH28_1T</strain>
    </source>
</reference>
<evidence type="ECO:0000313" key="3">
    <source>
        <dbReference type="Proteomes" id="UP000322524"/>
    </source>
</evidence>
<dbReference type="RefSeq" id="WP_148990242.1">
    <property type="nucleotide sequence ID" value="NZ_VTEV01000016.1"/>
</dbReference>
<keyword evidence="1" id="KW-0472">Membrane</keyword>
<proteinExistence type="predicted"/>
<evidence type="ECO:0000313" key="2">
    <source>
        <dbReference type="EMBL" id="TYS59515.1"/>
    </source>
</evidence>
<dbReference type="EMBL" id="VTEV01000016">
    <property type="protein sequence ID" value="TYS59515.1"/>
    <property type="molecule type" value="Genomic_DNA"/>
</dbReference>
<dbReference type="AlphaFoldDB" id="A0A5D4S748"/>
<protein>
    <submittedName>
        <fullName evidence="2">Uncharacterized protein</fullName>
    </submittedName>
</protein>
<sequence length="59" mass="6509">MILFSAFIGWVLIMLIEVVWLMNDISGGARNIEVIYVTIVISLVVGATGLNLYSKHVSK</sequence>
<feature type="transmembrane region" description="Helical" evidence="1">
    <location>
        <begin position="34"/>
        <end position="53"/>
    </location>
</feature>
<name>A0A5D4S748_9BACI</name>
<comment type="caution">
    <text evidence="2">The sequence shown here is derived from an EMBL/GenBank/DDBJ whole genome shotgun (WGS) entry which is preliminary data.</text>
</comment>
<dbReference type="Proteomes" id="UP000322524">
    <property type="component" value="Unassembled WGS sequence"/>
</dbReference>
<gene>
    <name evidence="2" type="ORF">FZC76_22045</name>
</gene>
<keyword evidence="1" id="KW-1133">Transmembrane helix</keyword>
<organism evidence="2 3">
    <name type="scientific">Sutcliffiella horikoshii</name>
    <dbReference type="NCBI Taxonomy" id="79883"/>
    <lineage>
        <taxon>Bacteria</taxon>
        <taxon>Bacillati</taxon>
        <taxon>Bacillota</taxon>
        <taxon>Bacilli</taxon>
        <taxon>Bacillales</taxon>
        <taxon>Bacillaceae</taxon>
        <taxon>Sutcliffiella</taxon>
    </lineage>
</organism>
<keyword evidence="1" id="KW-0812">Transmembrane</keyword>
<accession>A0A5D4S748</accession>
<feature type="transmembrane region" description="Helical" evidence="1">
    <location>
        <begin position="6"/>
        <end position="22"/>
    </location>
</feature>